<keyword evidence="2" id="KW-1133">Transmembrane helix</keyword>
<dbReference type="EMBL" id="BMPG01000002">
    <property type="protein sequence ID" value="GGL56896.1"/>
    <property type="molecule type" value="Genomic_DNA"/>
</dbReference>
<evidence type="ECO:0000313" key="4">
    <source>
        <dbReference type="Proteomes" id="UP000607197"/>
    </source>
</evidence>
<evidence type="ECO:0000256" key="1">
    <source>
        <dbReference type="SAM" id="MobiDB-lite"/>
    </source>
</evidence>
<feature type="transmembrane region" description="Helical" evidence="2">
    <location>
        <begin position="7"/>
        <end position="25"/>
    </location>
</feature>
<evidence type="ECO:0000256" key="2">
    <source>
        <dbReference type="SAM" id="Phobius"/>
    </source>
</evidence>
<reference evidence="3" key="1">
    <citation type="journal article" date="2014" name="Int. J. Syst. Evol. Microbiol.">
        <title>Complete genome sequence of Corynebacterium casei LMG S-19264T (=DSM 44701T), isolated from a smear-ripened cheese.</title>
        <authorList>
            <consortium name="US DOE Joint Genome Institute (JGI-PGF)"/>
            <person name="Walter F."/>
            <person name="Albersmeier A."/>
            <person name="Kalinowski J."/>
            <person name="Ruckert C."/>
        </authorList>
    </citation>
    <scope>NUCLEOTIDE SEQUENCE</scope>
    <source>
        <strain evidence="3">JCM 19596</strain>
    </source>
</reference>
<comment type="caution">
    <text evidence="3">The sequence shown here is derived from an EMBL/GenBank/DDBJ whole genome shotgun (WGS) entry which is preliminary data.</text>
</comment>
<dbReference type="Proteomes" id="UP000607197">
    <property type="component" value="Unassembled WGS sequence"/>
</dbReference>
<dbReference type="AlphaFoldDB" id="A0A830FB38"/>
<evidence type="ECO:0000313" key="3">
    <source>
        <dbReference type="EMBL" id="GGL56896.1"/>
    </source>
</evidence>
<feature type="compositionally biased region" description="Gly residues" evidence="1">
    <location>
        <begin position="120"/>
        <end position="138"/>
    </location>
</feature>
<organism evidence="3 4">
    <name type="scientific">Halocalculus aciditolerans</name>
    <dbReference type="NCBI Taxonomy" id="1383812"/>
    <lineage>
        <taxon>Archaea</taxon>
        <taxon>Methanobacteriati</taxon>
        <taxon>Methanobacteriota</taxon>
        <taxon>Stenosarchaea group</taxon>
        <taxon>Halobacteria</taxon>
        <taxon>Halobacteriales</taxon>
        <taxon>Halobacteriaceae</taxon>
        <taxon>Halocalculus</taxon>
    </lineage>
</organism>
<reference evidence="3" key="2">
    <citation type="submission" date="2020-09" db="EMBL/GenBank/DDBJ databases">
        <authorList>
            <person name="Sun Q."/>
            <person name="Ohkuma M."/>
        </authorList>
    </citation>
    <scope>NUCLEOTIDE SEQUENCE</scope>
    <source>
        <strain evidence="3">JCM 19596</strain>
    </source>
</reference>
<feature type="region of interest" description="Disordered" evidence="1">
    <location>
        <begin position="94"/>
        <end position="138"/>
    </location>
</feature>
<keyword evidence="4" id="KW-1185">Reference proteome</keyword>
<proteinExistence type="predicted"/>
<dbReference type="OrthoDB" id="271666at2157"/>
<feature type="transmembrane region" description="Helical" evidence="2">
    <location>
        <begin position="61"/>
        <end position="88"/>
    </location>
</feature>
<gene>
    <name evidence="3" type="ORF">GCM10009039_13800</name>
</gene>
<keyword evidence="2" id="KW-0812">Transmembrane</keyword>
<keyword evidence="2" id="KW-0472">Membrane</keyword>
<dbReference type="RefSeq" id="WP_188977301.1">
    <property type="nucleotide sequence ID" value="NZ_BMPG01000002.1"/>
</dbReference>
<sequence>MSSTERLVAAALAVLLGIATVLYSFLIVQQLLVGAGVAFAFFVAAAFLYQGSADRQTVVRATVVLTVAYGVFTFQLPAALVAACVVYLTAWATGPESPFDAPDTRIFPATRWNDRRNSGDGDGSGDADGAGGRGEAAE</sequence>
<name>A0A830FB38_9EURY</name>
<feature type="transmembrane region" description="Helical" evidence="2">
    <location>
        <begin position="31"/>
        <end position="49"/>
    </location>
</feature>
<protein>
    <submittedName>
        <fullName evidence="3">Uncharacterized protein</fullName>
    </submittedName>
</protein>
<accession>A0A830FB38</accession>